<organism evidence="1">
    <name type="scientific">Rhizophora mucronata</name>
    <name type="common">Asiatic mangrove</name>
    <dbReference type="NCBI Taxonomy" id="61149"/>
    <lineage>
        <taxon>Eukaryota</taxon>
        <taxon>Viridiplantae</taxon>
        <taxon>Streptophyta</taxon>
        <taxon>Embryophyta</taxon>
        <taxon>Tracheophyta</taxon>
        <taxon>Spermatophyta</taxon>
        <taxon>Magnoliopsida</taxon>
        <taxon>eudicotyledons</taxon>
        <taxon>Gunneridae</taxon>
        <taxon>Pentapetalae</taxon>
        <taxon>rosids</taxon>
        <taxon>fabids</taxon>
        <taxon>Malpighiales</taxon>
        <taxon>Rhizophoraceae</taxon>
        <taxon>Rhizophora</taxon>
    </lineage>
</organism>
<accession>A0A2P2IIT4</accession>
<evidence type="ECO:0000313" key="1">
    <source>
        <dbReference type="EMBL" id="MBW81133.1"/>
    </source>
</evidence>
<dbReference type="EMBL" id="GGEC01000651">
    <property type="protein sequence ID" value="MBW81134.1"/>
    <property type="molecule type" value="Transcribed_RNA"/>
</dbReference>
<dbReference type="AlphaFoldDB" id="A0A2P2IIT4"/>
<sequence length="33" mass="3799">MINTLWCLFNTLQSTVLESGYTYNLIQCCVDLV</sequence>
<dbReference type="EMBL" id="GGEC01000650">
    <property type="protein sequence ID" value="MBW81133.1"/>
    <property type="molecule type" value="Transcribed_RNA"/>
</dbReference>
<name>A0A2P2IIT4_RHIMU</name>
<proteinExistence type="predicted"/>
<protein>
    <submittedName>
        <fullName evidence="1">Uncharacterized protein</fullName>
    </submittedName>
</protein>
<reference evidence="1" key="1">
    <citation type="submission" date="2018-02" db="EMBL/GenBank/DDBJ databases">
        <title>Rhizophora mucronata_Transcriptome.</title>
        <authorList>
            <person name="Meera S.P."/>
            <person name="Sreeshan A."/>
            <person name="Augustine A."/>
        </authorList>
    </citation>
    <scope>NUCLEOTIDE SEQUENCE</scope>
    <source>
        <tissue evidence="1">Leaf</tissue>
    </source>
</reference>